<organism evidence="2 3">
    <name type="scientific">Orchesella cincta</name>
    <name type="common">Springtail</name>
    <name type="synonym">Podura cincta</name>
    <dbReference type="NCBI Taxonomy" id="48709"/>
    <lineage>
        <taxon>Eukaryota</taxon>
        <taxon>Metazoa</taxon>
        <taxon>Ecdysozoa</taxon>
        <taxon>Arthropoda</taxon>
        <taxon>Hexapoda</taxon>
        <taxon>Collembola</taxon>
        <taxon>Entomobryomorpha</taxon>
        <taxon>Entomobryoidea</taxon>
        <taxon>Orchesellidae</taxon>
        <taxon>Orchesellinae</taxon>
        <taxon>Orchesella</taxon>
    </lineage>
</organism>
<evidence type="ECO:0000256" key="1">
    <source>
        <dbReference type="SAM" id="Phobius"/>
    </source>
</evidence>
<evidence type="ECO:0000313" key="3">
    <source>
        <dbReference type="Proteomes" id="UP000094527"/>
    </source>
</evidence>
<accession>A0A1D2N052</accession>
<dbReference type="EMBL" id="LJIJ01000337">
    <property type="protein sequence ID" value="ODM98652.1"/>
    <property type="molecule type" value="Genomic_DNA"/>
</dbReference>
<evidence type="ECO:0000313" key="2">
    <source>
        <dbReference type="EMBL" id="ODM98652.1"/>
    </source>
</evidence>
<dbReference type="OrthoDB" id="115781at2759"/>
<feature type="transmembrane region" description="Helical" evidence="1">
    <location>
        <begin position="54"/>
        <end position="72"/>
    </location>
</feature>
<sequence>MSYRCYKAVLFITGFSFGLVIVALICQEEDLLPQYGNIAKCLAFMRTRRDFNSLWISVWTDLLVGSLCWVLHCGAPRWTPWRHCVNAIFPCWIFHLDFCHLSTRYDEPSINYYLESYHQVIHLLTFLGNWL</sequence>
<dbReference type="AlphaFoldDB" id="A0A1D2N052"/>
<keyword evidence="1" id="KW-1133">Transmembrane helix</keyword>
<protein>
    <submittedName>
        <fullName evidence="2">Transmembrane protein</fullName>
    </submittedName>
</protein>
<dbReference type="Proteomes" id="UP000094527">
    <property type="component" value="Unassembled WGS sequence"/>
</dbReference>
<keyword evidence="1" id="KW-0472">Membrane</keyword>
<comment type="caution">
    <text evidence="2">The sequence shown here is derived from an EMBL/GenBank/DDBJ whole genome shotgun (WGS) entry which is preliminary data.</text>
</comment>
<reference evidence="2 3" key="1">
    <citation type="journal article" date="2016" name="Genome Biol. Evol.">
        <title>Gene Family Evolution Reflects Adaptation to Soil Environmental Stressors in the Genome of the Collembolan Orchesella cincta.</title>
        <authorList>
            <person name="Faddeeva-Vakhrusheva A."/>
            <person name="Derks M.F."/>
            <person name="Anvar S.Y."/>
            <person name="Agamennone V."/>
            <person name="Suring W."/>
            <person name="Smit S."/>
            <person name="van Straalen N.M."/>
            <person name="Roelofs D."/>
        </authorList>
    </citation>
    <scope>NUCLEOTIDE SEQUENCE [LARGE SCALE GENOMIC DNA]</scope>
    <source>
        <tissue evidence="2">Mixed pool</tissue>
    </source>
</reference>
<keyword evidence="3" id="KW-1185">Reference proteome</keyword>
<name>A0A1D2N052_ORCCI</name>
<proteinExistence type="predicted"/>
<keyword evidence="1 2" id="KW-0812">Transmembrane</keyword>
<gene>
    <name evidence="2" type="ORF">Ocin01_08030</name>
</gene>